<keyword evidence="1" id="KW-0732">Signal</keyword>
<protein>
    <submittedName>
        <fullName evidence="2">Uncharacterized protein</fullName>
    </submittedName>
</protein>
<dbReference type="RefSeq" id="WP_358357041.1">
    <property type="nucleotide sequence ID" value="NZ_JBEZFP010000064.1"/>
</dbReference>
<dbReference type="Proteomes" id="UP001551482">
    <property type="component" value="Unassembled WGS sequence"/>
</dbReference>
<reference evidence="2 3" key="1">
    <citation type="submission" date="2024-06" db="EMBL/GenBank/DDBJ databases">
        <title>The Natural Products Discovery Center: Release of the First 8490 Sequenced Strains for Exploring Actinobacteria Biosynthetic Diversity.</title>
        <authorList>
            <person name="Kalkreuter E."/>
            <person name="Kautsar S.A."/>
            <person name="Yang D."/>
            <person name="Bader C.D."/>
            <person name="Teijaro C.N."/>
            <person name="Fluegel L."/>
            <person name="Davis C.M."/>
            <person name="Simpson J.R."/>
            <person name="Lauterbach L."/>
            <person name="Steele A.D."/>
            <person name="Gui C."/>
            <person name="Meng S."/>
            <person name="Li G."/>
            <person name="Viehrig K."/>
            <person name="Ye F."/>
            <person name="Su P."/>
            <person name="Kiefer A.F."/>
            <person name="Nichols A."/>
            <person name="Cepeda A.J."/>
            <person name="Yan W."/>
            <person name="Fan B."/>
            <person name="Jiang Y."/>
            <person name="Adhikari A."/>
            <person name="Zheng C.-J."/>
            <person name="Schuster L."/>
            <person name="Cowan T.M."/>
            <person name="Smanski M.J."/>
            <person name="Chevrette M.G."/>
            <person name="De Carvalho L.P.S."/>
            <person name="Shen B."/>
        </authorList>
    </citation>
    <scope>NUCLEOTIDE SEQUENCE [LARGE SCALE GENOMIC DNA]</scope>
    <source>
        <strain evidence="2 3">NPDC048946</strain>
    </source>
</reference>
<keyword evidence="3" id="KW-1185">Reference proteome</keyword>
<name>A0ABV3DL48_9ACTN</name>
<evidence type="ECO:0000313" key="2">
    <source>
        <dbReference type="EMBL" id="MEU8136485.1"/>
    </source>
</evidence>
<organism evidence="2 3">
    <name type="scientific">Streptodolium elevatio</name>
    <dbReference type="NCBI Taxonomy" id="3157996"/>
    <lineage>
        <taxon>Bacteria</taxon>
        <taxon>Bacillati</taxon>
        <taxon>Actinomycetota</taxon>
        <taxon>Actinomycetes</taxon>
        <taxon>Kitasatosporales</taxon>
        <taxon>Streptomycetaceae</taxon>
        <taxon>Streptodolium</taxon>
    </lineage>
</organism>
<gene>
    <name evidence="2" type="ORF">AB0C36_23605</name>
</gene>
<dbReference type="EMBL" id="JBEZFP010000064">
    <property type="protein sequence ID" value="MEU8136485.1"/>
    <property type="molecule type" value="Genomic_DNA"/>
</dbReference>
<comment type="caution">
    <text evidence="2">The sequence shown here is derived from an EMBL/GenBank/DDBJ whole genome shotgun (WGS) entry which is preliminary data.</text>
</comment>
<proteinExistence type="predicted"/>
<accession>A0ABV3DL48</accession>
<feature type="chain" id="PRO_5046829270" evidence="1">
    <location>
        <begin position="35"/>
        <end position="207"/>
    </location>
</feature>
<feature type="signal peptide" evidence="1">
    <location>
        <begin position="1"/>
        <end position="34"/>
    </location>
</feature>
<evidence type="ECO:0000313" key="3">
    <source>
        <dbReference type="Proteomes" id="UP001551482"/>
    </source>
</evidence>
<evidence type="ECO:0000256" key="1">
    <source>
        <dbReference type="SAM" id="SignalP"/>
    </source>
</evidence>
<sequence>MGIRIRGRRAGWVAASAGAVAALAVAAAPATAQAAETQQSVPTSTTFQRGHALACEGTVGGVSVTVDLYENSVHGAHAGIFVETAEGAYRGGFGPQDTRMFRHGRVSAQIALEPAEEDGVARSPIAAGAVADVGGTYARTGRPERVHEEIEDAGQLIVTDGLNQRLRTDVSVSVLGRDVPLSCGTAFAFDLLVRAYPAGSGGNSASA</sequence>